<dbReference type="Pfam" id="PF07508">
    <property type="entry name" value="Recombinase"/>
    <property type="match status" value="1"/>
</dbReference>
<gene>
    <name evidence="3" type="ORF">COA08_10285</name>
</gene>
<dbReference type="GO" id="GO:0000150">
    <property type="term" value="F:DNA strand exchange activity"/>
    <property type="evidence" value="ECO:0007669"/>
    <property type="project" value="InterPro"/>
</dbReference>
<dbReference type="GO" id="GO:0003677">
    <property type="term" value="F:DNA binding"/>
    <property type="evidence" value="ECO:0007669"/>
    <property type="project" value="InterPro"/>
</dbReference>
<sequence length="528" mass="63944">MRKTVTYYRSSTDFQENSIDMQQVKAFEYGIKNKLPIDEEYIDQDVSARKKNLMQRPEMYRLIKDIEAGIVGKIIVYKRDRLARRLQEHMQLYQLFQKHEIEVHFSSDGEINMYYNAVGEYVEAILGSICENEGSLIAQRIQETKIAKFISGSYAGNLPYGYKYGKPDSDGKVTIIPISHEMEMVKTMFYNLANKKYENMKEFCNDMNQIREVQKQPFQEQQEQNQEPKNQKVKKQDNKPWDQSRVVKIITNPLYYGLRVMKFGDKAYKKTFKDTKVIEKEAWDIANEKLNQIMVKRESTKEKVRFLLENLLYCYQCQKQLITKTRMKEYQPYHVYECEEHDVCVEMRYIEEEMLKHAKQFFNRLLDTNFDKLYERSRYQNIQRIQKLIQNQEITVRNHEKRVGKFVDIWLSCKRKIREYEEIECEKCKTNQHEKEIKEENEQLKKEKNKLKHLKLRLHEICNFKEKAKEWLSHLECPADLLLLKKEHRVQFYREMIHCIHVDTWEYHIVFKHPFMLIQEVHQESEKI</sequence>
<dbReference type="EMBL" id="NUJQ01000006">
    <property type="protein sequence ID" value="PGQ10533.1"/>
    <property type="molecule type" value="Genomic_DNA"/>
</dbReference>
<evidence type="ECO:0000256" key="2">
    <source>
        <dbReference type="SAM" id="MobiDB-lite"/>
    </source>
</evidence>
<dbReference type="RefSeq" id="WP_098361848.1">
    <property type="nucleotide sequence ID" value="NZ_NTUE01000041.1"/>
</dbReference>
<dbReference type="AlphaFoldDB" id="A0A2A8U043"/>
<dbReference type="InterPro" id="IPR011109">
    <property type="entry name" value="DNA_bind_recombinase_dom"/>
</dbReference>
<dbReference type="PANTHER" id="PTHR30461">
    <property type="entry name" value="DNA-INVERTASE FROM LAMBDOID PROPHAGE"/>
    <property type="match status" value="1"/>
</dbReference>
<dbReference type="InterPro" id="IPR050639">
    <property type="entry name" value="SSR_resolvase"/>
</dbReference>
<dbReference type="InterPro" id="IPR038109">
    <property type="entry name" value="DNA_bind_recomb_sf"/>
</dbReference>
<dbReference type="Proteomes" id="UP000221438">
    <property type="component" value="Unassembled WGS sequence"/>
</dbReference>
<feature type="coiled-coil region" evidence="1">
    <location>
        <begin position="382"/>
        <end position="461"/>
    </location>
</feature>
<feature type="compositionally biased region" description="Low complexity" evidence="2">
    <location>
        <begin position="216"/>
        <end position="228"/>
    </location>
</feature>
<dbReference type="PROSITE" id="PS51737">
    <property type="entry name" value="RECOMBINASE_DNA_BIND"/>
    <property type="match status" value="1"/>
</dbReference>
<dbReference type="Pfam" id="PF00239">
    <property type="entry name" value="Resolvase"/>
    <property type="match status" value="1"/>
</dbReference>
<reference evidence="3 4" key="1">
    <citation type="submission" date="2017-09" db="EMBL/GenBank/DDBJ databases">
        <title>Large-scale bioinformatics analysis of Bacillus genomes uncovers conserved roles of natural products in bacterial physiology.</title>
        <authorList>
            <consortium name="Agbiome Team Llc"/>
            <person name="Bleich R.M."/>
            <person name="Grubbs K.J."/>
            <person name="Santa Maria K.C."/>
            <person name="Allen S.E."/>
            <person name="Farag S."/>
            <person name="Shank E.A."/>
            <person name="Bowers A."/>
        </authorList>
    </citation>
    <scope>NUCLEOTIDE SEQUENCE [LARGE SCALE GENOMIC DNA]</scope>
    <source>
        <strain evidence="3 4">AFS046104</strain>
    </source>
</reference>
<dbReference type="SUPFAM" id="SSF53041">
    <property type="entry name" value="Resolvase-like"/>
    <property type="match status" value="1"/>
</dbReference>
<evidence type="ECO:0000256" key="1">
    <source>
        <dbReference type="SAM" id="Coils"/>
    </source>
</evidence>
<comment type="caution">
    <text evidence="3">The sequence shown here is derived from an EMBL/GenBank/DDBJ whole genome shotgun (WGS) entry which is preliminary data.</text>
</comment>
<dbReference type="PROSITE" id="PS51736">
    <property type="entry name" value="RECOMBINASES_3"/>
    <property type="match status" value="1"/>
</dbReference>
<dbReference type="InterPro" id="IPR006119">
    <property type="entry name" value="Resolv_N"/>
</dbReference>
<keyword evidence="1" id="KW-0175">Coiled coil</keyword>
<dbReference type="InterPro" id="IPR036162">
    <property type="entry name" value="Resolvase-like_N_sf"/>
</dbReference>
<dbReference type="Gene3D" id="3.40.50.1390">
    <property type="entry name" value="Resolvase, N-terminal catalytic domain"/>
    <property type="match status" value="1"/>
</dbReference>
<proteinExistence type="predicted"/>
<dbReference type="Gene3D" id="3.90.1750.20">
    <property type="entry name" value="Putative Large Serine Recombinase, Chain B, Domain 2"/>
    <property type="match status" value="1"/>
</dbReference>
<feature type="region of interest" description="Disordered" evidence="2">
    <location>
        <begin position="216"/>
        <end position="240"/>
    </location>
</feature>
<evidence type="ECO:0000313" key="3">
    <source>
        <dbReference type="EMBL" id="PGQ10533.1"/>
    </source>
</evidence>
<name>A0A2A8U043_BACCE</name>
<dbReference type="PANTHER" id="PTHR30461:SF23">
    <property type="entry name" value="DNA RECOMBINASE-RELATED"/>
    <property type="match status" value="1"/>
</dbReference>
<organism evidence="3 4">
    <name type="scientific">Bacillus cereus</name>
    <dbReference type="NCBI Taxonomy" id="1396"/>
    <lineage>
        <taxon>Bacteria</taxon>
        <taxon>Bacillati</taxon>
        <taxon>Bacillota</taxon>
        <taxon>Bacilli</taxon>
        <taxon>Bacillales</taxon>
        <taxon>Bacillaceae</taxon>
        <taxon>Bacillus</taxon>
        <taxon>Bacillus cereus group</taxon>
    </lineage>
</organism>
<dbReference type="CDD" id="cd00338">
    <property type="entry name" value="Ser_Recombinase"/>
    <property type="match status" value="1"/>
</dbReference>
<protein>
    <submittedName>
        <fullName evidence="3">Serine recombinase</fullName>
    </submittedName>
</protein>
<evidence type="ECO:0000313" key="4">
    <source>
        <dbReference type="Proteomes" id="UP000221438"/>
    </source>
</evidence>
<accession>A0A2A8U043</accession>
<dbReference type="SMART" id="SM00857">
    <property type="entry name" value="Resolvase"/>
    <property type="match status" value="1"/>
</dbReference>